<keyword evidence="1" id="KW-0472">Membrane</keyword>
<organism evidence="2 3">
    <name type="scientific">Fertoeibacter niger</name>
    <dbReference type="NCBI Taxonomy" id="2656921"/>
    <lineage>
        <taxon>Bacteria</taxon>
        <taxon>Pseudomonadati</taxon>
        <taxon>Pseudomonadota</taxon>
        <taxon>Alphaproteobacteria</taxon>
        <taxon>Rhodobacterales</taxon>
        <taxon>Paracoccaceae</taxon>
        <taxon>Fertoeibacter</taxon>
    </lineage>
</organism>
<keyword evidence="1" id="KW-1133">Transmembrane helix</keyword>
<evidence type="ECO:0000313" key="3">
    <source>
        <dbReference type="Proteomes" id="UP000484076"/>
    </source>
</evidence>
<reference evidence="2" key="1">
    <citation type="submission" date="2020-05" db="EMBL/GenBank/DDBJ databases">
        <title>Fertoebacter nigrum gen. nov., sp. nov., a new member of the family Rhodobacteraceae.</title>
        <authorList>
            <person name="Szuroczki S."/>
            <person name="Abbaszade G."/>
            <person name="Buni D."/>
            <person name="Schumann P."/>
            <person name="Toth E."/>
        </authorList>
    </citation>
    <scope>NUCLEOTIDE SEQUENCE</scope>
    <source>
        <strain evidence="2">RG-N-1a</strain>
    </source>
</reference>
<feature type="transmembrane region" description="Helical" evidence="1">
    <location>
        <begin position="109"/>
        <end position="129"/>
    </location>
</feature>
<keyword evidence="1" id="KW-0812">Transmembrane</keyword>
<dbReference type="Proteomes" id="UP000484076">
    <property type="component" value="Unassembled WGS sequence"/>
</dbReference>
<comment type="caution">
    <text evidence="2">The sequence shown here is derived from an EMBL/GenBank/DDBJ whole genome shotgun (WGS) entry which is preliminary data.</text>
</comment>
<dbReference type="RefSeq" id="WP_174539469.1">
    <property type="nucleotide sequence ID" value="NZ_WHUT02000004.1"/>
</dbReference>
<keyword evidence="3" id="KW-1185">Reference proteome</keyword>
<evidence type="ECO:0000256" key="1">
    <source>
        <dbReference type="SAM" id="Phobius"/>
    </source>
</evidence>
<name>A0A8X8KP00_9RHOB</name>
<dbReference type="EMBL" id="WHUT02000004">
    <property type="protein sequence ID" value="NUB44346.1"/>
    <property type="molecule type" value="Genomic_DNA"/>
</dbReference>
<gene>
    <name evidence="2" type="ORF">GEU84_008125</name>
</gene>
<evidence type="ECO:0000313" key="2">
    <source>
        <dbReference type="EMBL" id="NUB44346.1"/>
    </source>
</evidence>
<dbReference type="AlphaFoldDB" id="A0A8X8KP00"/>
<protein>
    <submittedName>
        <fullName evidence="2">Uncharacterized protein</fullName>
    </submittedName>
</protein>
<sequence>MTALKKYQKLECPGLWRPTPEAQRRDVSVKFGESTLVLTDPRSDLALTHWSLPAVERLNPGQLPAIYGPGADAEETLELDERDMIAALDTVRGALEAALPHPGRLRNRVALGLTVSLLLLAVFWMPGALVSHTVSVVPPATRTAIGQMALADLTRLTGAACADPLGQRALDTLAGRVLGPDPGAVLILRDGLAGPLHLPDRQILLPEALVAGQDGPEPLAGFLLAERARAEADDPLIPLLQHAGSTATFRLLTTGVLPESAVAGYAEVLLQTDPASPADDNLLTRFATAEISSTPYAYALDPTGEAVLPLIEGDPFRAGPPRPVLADGDWVSLQGICAE</sequence>
<proteinExistence type="predicted"/>
<accession>A0A8X8KP00</accession>